<keyword evidence="1" id="KW-0732">Signal</keyword>
<keyword evidence="4" id="KW-1185">Reference proteome</keyword>
<dbReference type="Proteomes" id="UP000256779">
    <property type="component" value="Unassembled WGS sequence"/>
</dbReference>
<dbReference type="Pfam" id="PF13568">
    <property type="entry name" value="OMP_b-brl_2"/>
    <property type="match status" value="1"/>
</dbReference>
<evidence type="ECO:0000313" key="4">
    <source>
        <dbReference type="Proteomes" id="UP000256779"/>
    </source>
</evidence>
<sequence length="367" mass="41099">MSRYVLLVVFACLTVLAEAQKRGFIATDTSLVSGVKLVAGTDSENAHYITRIKQGRPVTYLPHQLTQYGLKDGTVYVSREIELRGEIRPVFLERLTHGGLTLYSYQEPGSRKFYLSSDSSELVMLTEDNYRQLLMDYTADFDWAYGQHELVAFRTKSMEQLLDMYNDGENRRLNFPRMGVTAGFAQSSHSVSFNMATSQLSNSQLKNLVFDPAQGVVFGAFADMPIRNAYSFYTGLFFSKAEVEASAVTGQYDLSMKMTHTTVELPVLLRYTLQTNNWRPFLNFGGAVAYHLANETYLKEVSPSGSVHESDVAHVANLMAGASMGIGVQRYVSVRNLISAEVRFTKYPGSQSYFGKNQLAVLLSYSF</sequence>
<reference evidence="3 4" key="1">
    <citation type="submission" date="2018-07" db="EMBL/GenBank/DDBJ databases">
        <title>Genomic Encyclopedia of Type Strains, Phase IV (KMG-IV): sequencing the most valuable type-strain genomes for metagenomic binning, comparative biology and taxonomic classification.</title>
        <authorList>
            <person name="Goeker M."/>
        </authorList>
    </citation>
    <scope>NUCLEOTIDE SEQUENCE [LARGE SCALE GENOMIC DNA]</scope>
    <source>
        <strain evidence="3 4">DSM 4134</strain>
    </source>
</reference>
<proteinExistence type="predicted"/>
<gene>
    <name evidence="3" type="ORF">C7460_10679</name>
</gene>
<evidence type="ECO:0000313" key="3">
    <source>
        <dbReference type="EMBL" id="REE00140.1"/>
    </source>
</evidence>
<comment type="caution">
    <text evidence="3">The sequence shown here is derived from an EMBL/GenBank/DDBJ whole genome shotgun (WGS) entry which is preliminary data.</text>
</comment>
<evidence type="ECO:0000259" key="2">
    <source>
        <dbReference type="Pfam" id="PF13568"/>
    </source>
</evidence>
<evidence type="ECO:0000256" key="1">
    <source>
        <dbReference type="SAM" id="SignalP"/>
    </source>
</evidence>
<dbReference type="OrthoDB" id="815717at2"/>
<feature type="signal peptide" evidence="1">
    <location>
        <begin position="1"/>
        <end position="17"/>
    </location>
</feature>
<organism evidence="3 4">
    <name type="scientific">Marinoscillum furvescens DSM 4134</name>
    <dbReference type="NCBI Taxonomy" id="1122208"/>
    <lineage>
        <taxon>Bacteria</taxon>
        <taxon>Pseudomonadati</taxon>
        <taxon>Bacteroidota</taxon>
        <taxon>Cytophagia</taxon>
        <taxon>Cytophagales</taxon>
        <taxon>Reichenbachiellaceae</taxon>
        <taxon>Marinoscillum</taxon>
    </lineage>
</organism>
<dbReference type="RefSeq" id="WP_115867665.1">
    <property type="nucleotide sequence ID" value="NZ_QREG01000006.1"/>
</dbReference>
<feature type="domain" description="Outer membrane protein beta-barrel" evidence="2">
    <location>
        <begin position="181"/>
        <end position="331"/>
    </location>
</feature>
<dbReference type="InterPro" id="IPR025665">
    <property type="entry name" value="Beta-barrel_OMP_2"/>
</dbReference>
<accession>A0A3D9L5B9</accession>
<protein>
    <submittedName>
        <fullName evidence="3">Outer membrane protein with beta-barrel domain</fullName>
    </submittedName>
</protein>
<dbReference type="AlphaFoldDB" id="A0A3D9L5B9"/>
<dbReference type="EMBL" id="QREG01000006">
    <property type="protein sequence ID" value="REE00140.1"/>
    <property type="molecule type" value="Genomic_DNA"/>
</dbReference>
<name>A0A3D9L5B9_MARFU</name>
<feature type="chain" id="PRO_5017687306" evidence="1">
    <location>
        <begin position="18"/>
        <end position="367"/>
    </location>
</feature>